<evidence type="ECO:0000256" key="3">
    <source>
        <dbReference type="ARBA" id="ARBA00022989"/>
    </source>
</evidence>
<evidence type="ECO:0000256" key="6">
    <source>
        <dbReference type="SAM" id="SignalP"/>
    </source>
</evidence>
<name>A0A7J6TXS3_PEROL</name>
<dbReference type="PANTHER" id="PTHR24092">
    <property type="entry name" value="PROBABLE PHOSPHOLIPID-TRANSPORTING ATPASE"/>
    <property type="match status" value="1"/>
</dbReference>
<dbReference type="GO" id="GO:0045332">
    <property type="term" value="P:phospholipid translocation"/>
    <property type="evidence" value="ECO:0007669"/>
    <property type="project" value="TreeGrafter"/>
</dbReference>
<organism evidence="7 8">
    <name type="scientific">Perkinsus olseni</name>
    <name type="common">Perkinsus atlanticus</name>
    <dbReference type="NCBI Taxonomy" id="32597"/>
    <lineage>
        <taxon>Eukaryota</taxon>
        <taxon>Sar</taxon>
        <taxon>Alveolata</taxon>
        <taxon>Perkinsozoa</taxon>
        <taxon>Perkinsea</taxon>
        <taxon>Perkinsida</taxon>
        <taxon>Perkinsidae</taxon>
        <taxon>Perkinsus</taxon>
    </lineage>
</organism>
<reference evidence="7 8" key="1">
    <citation type="submission" date="2020-04" db="EMBL/GenBank/DDBJ databases">
        <title>Perkinsus olseni comparative genomics.</title>
        <authorList>
            <person name="Bogema D.R."/>
        </authorList>
    </citation>
    <scope>NUCLEOTIDE SEQUENCE [LARGE SCALE GENOMIC DNA]</scope>
    <source>
        <strain evidence="7">ATCC PRA-205</strain>
    </source>
</reference>
<dbReference type="SUPFAM" id="SSF81660">
    <property type="entry name" value="Metal cation-transporting ATPase, ATP-binding domain N"/>
    <property type="match status" value="1"/>
</dbReference>
<keyword evidence="4 5" id="KW-0472">Membrane</keyword>
<keyword evidence="2 5" id="KW-0812">Transmembrane</keyword>
<dbReference type="PROSITE" id="PS00154">
    <property type="entry name" value="ATPASE_E1_E2"/>
    <property type="match status" value="1"/>
</dbReference>
<evidence type="ECO:0000256" key="1">
    <source>
        <dbReference type="ARBA" id="ARBA00004370"/>
    </source>
</evidence>
<dbReference type="Gene3D" id="1.20.1110.10">
    <property type="entry name" value="Calcium-transporting ATPase, transmembrane domain"/>
    <property type="match status" value="1"/>
</dbReference>
<gene>
    <name evidence="7" type="ORF">FOZ62_030987</name>
</gene>
<dbReference type="GO" id="GO:0140326">
    <property type="term" value="F:ATPase-coupled intramembrane lipid transporter activity"/>
    <property type="evidence" value="ECO:0007669"/>
    <property type="project" value="TreeGrafter"/>
</dbReference>
<evidence type="ECO:0008006" key="9">
    <source>
        <dbReference type="Google" id="ProtNLM"/>
    </source>
</evidence>
<dbReference type="InterPro" id="IPR023298">
    <property type="entry name" value="ATPase_P-typ_TM_dom_sf"/>
</dbReference>
<dbReference type="Gene3D" id="3.40.50.1000">
    <property type="entry name" value="HAD superfamily/HAD-like"/>
    <property type="match status" value="1"/>
</dbReference>
<sequence length="351" mass="38728">RYLGFIFVLMLALAFGLTIAFTRTSVSRTEFELFVGLHSDKVSWGRQFLTFLLLFNNMVPISLYVTVDLVRSIQAYLIQRDVHLKDGEHSAIVSASNLNDDLGRVDYVLADKTGTLTENRMLFRMCSIGGVRYGDNNPAYKTESPRSTMLHSLGSSETFPITEKSYLYDEALLDLLGVPAITKPEEAFVHAFMLTCAMCNTIIPEATGRSPIGVRFEGASSDEETLVQMAASSGYILVGRNANYVTLRISHSAAERNGRQWHESIFKILGVNEFTSERKRMSVLVQMLRIAEDVNGDTTHVPDSSGSILLVKGADDVVMELSRGGVEGDSSMALCGVPVQDVREATVTHIH</sequence>
<comment type="subcellular location">
    <subcellularLocation>
        <location evidence="1">Membrane</location>
    </subcellularLocation>
</comment>
<dbReference type="GO" id="GO:0005886">
    <property type="term" value="C:plasma membrane"/>
    <property type="evidence" value="ECO:0007669"/>
    <property type="project" value="TreeGrafter"/>
</dbReference>
<proteinExistence type="predicted"/>
<evidence type="ECO:0000256" key="2">
    <source>
        <dbReference type="ARBA" id="ARBA00022692"/>
    </source>
</evidence>
<dbReference type="InterPro" id="IPR023214">
    <property type="entry name" value="HAD_sf"/>
</dbReference>
<dbReference type="GO" id="GO:0000166">
    <property type="term" value="F:nucleotide binding"/>
    <property type="evidence" value="ECO:0007669"/>
    <property type="project" value="InterPro"/>
</dbReference>
<accession>A0A7J6TXS3</accession>
<dbReference type="Gene3D" id="3.40.1110.10">
    <property type="entry name" value="Calcium-transporting ATPase, cytoplasmic domain N"/>
    <property type="match status" value="1"/>
</dbReference>
<dbReference type="SUPFAM" id="SSF81665">
    <property type="entry name" value="Calcium ATPase, transmembrane domain M"/>
    <property type="match status" value="1"/>
</dbReference>
<protein>
    <recommendedName>
        <fullName evidence="9">ATP synthase subunit 9</fullName>
    </recommendedName>
</protein>
<dbReference type="PANTHER" id="PTHR24092:SF218">
    <property type="entry name" value="PHOSPHOLIPID-TRANSPORTING ATPASE"/>
    <property type="match status" value="1"/>
</dbReference>
<feature type="chain" id="PRO_5029852912" description="ATP synthase subunit 9" evidence="6">
    <location>
        <begin position="21"/>
        <end position="351"/>
    </location>
</feature>
<feature type="transmembrane region" description="Helical" evidence="5">
    <location>
        <begin position="44"/>
        <end position="67"/>
    </location>
</feature>
<evidence type="ECO:0000313" key="8">
    <source>
        <dbReference type="Proteomes" id="UP000574390"/>
    </source>
</evidence>
<feature type="non-terminal residue" evidence="7">
    <location>
        <position position="1"/>
    </location>
</feature>
<evidence type="ECO:0000256" key="5">
    <source>
        <dbReference type="SAM" id="Phobius"/>
    </source>
</evidence>
<dbReference type="AlphaFoldDB" id="A0A7J6TXS3"/>
<keyword evidence="3 5" id="KW-1133">Transmembrane helix</keyword>
<comment type="caution">
    <text evidence="7">The sequence shown here is derived from an EMBL/GenBank/DDBJ whole genome shotgun (WGS) entry which is preliminary data.</text>
</comment>
<dbReference type="InterPro" id="IPR023299">
    <property type="entry name" value="ATPase_P-typ_cyto_dom_N"/>
</dbReference>
<evidence type="ECO:0000313" key="7">
    <source>
        <dbReference type="EMBL" id="KAF4749391.1"/>
    </source>
</evidence>
<evidence type="ECO:0000256" key="4">
    <source>
        <dbReference type="ARBA" id="ARBA00023136"/>
    </source>
</evidence>
<dbReference type="InterPro" id="IPR018303">
    <property type="entry name" value="ATPase_P-typ_P_site"/>
</dbReference>
<dbReference type="EMBL" id="JABANM010004348">
    <property type="protein sequence ID" value="KAF4749391.1"/>
    <property type="molecule type" value="Genomic_DNA"/>
</dbReference>
<feature type="signal peptide" evidence="6">
    <location>
        <begin position="1"/>
        <end position="20"/>
    </location>
</feature>
<keyword evidence="6" id="KW-0732">Signal</keyword>
<dbReference type="Proteomes" id="UP000574390">
    <property type="component" value="Unassembled WGS sequence"/>
</dbReference>